<dbReference type="PATRIC" id="fig|269796.9.peg.2738"/>
<dbReference type="PANTHER" id="PTHR43840">
    <property type="entry name" value="MITOCHONDRIAL METAL TRANSPORTER 1-RELATED"/>
    <property type="match status" value="1"/>
</dbReference>
<evidence type="ECO:0000313" key="12">
    <source>
        <dbReference type="EMBL" id="ABC23425.1"/>
    </source>
</evidence>
<evidence type="ECO:0000256" key="2">
    <source>
        <dbReference type="ARBA" id="ARBA00008114"/>
    </source>
</evidence>
<keyword evidence="7 9" id="KW-0472">Membrane</keyword>
<evidence type="ECO:0000313" key="13">
    <source>
        <dbReference type="Proteomes" id="UP000001929"/>
    </source>
</evidence>
<keyword evidence="5 9" id="KW-0812">Transmembrane</keyword>
<dbReference type="EMBL" id="CP000230">
    <property type="protein sequence ID" value="ABC23425.1"/>
    <property type="molecule type" value="Genomic_DNA"/>
</dbReference>
<keyword evidence="3" id="KW-0813">Transport</keyword>
<dbReference type="InterPro" id="IPR027469">
    <property type="entry name" value="Cation_efflux_TMD_sf"/>
</dbReference>
<dbReference type="GO" id="GO:0015341">
    <property type="term" value="F:zinc efflux antiporter activity"/>
    <property type="evidence" value="ECO:0007669"/>
    <property type="project" value="TreeGrafter"/>
</dbReference>
<dbReference type="Gene3D" id="3.30.70.1350">
    <property type="entry name" value="Cation efflux protein, cytoplasmic domain"/>
    <property type="match status" value="1"/>
</dbReference>
<name>Q2RR20_RHORT</name>
<comment type="subcellular location">
    <subcellularLocation>
        <location evidence="1">Cell membrane</location>
        <topology evidence="1">Multi-pass membrane protein</topology>
    </subcellularLocation>
</comment>
<proteinExistence type="inferred from homology"/>
<evidence type="ECO:0000256" key="6">
    <source>
        <dbReference type="ARBA" id="ARBA00022989"/>
    </source>
</evidence>
<evidence type="ECO:0000256" key="1">
    <source>
        <dbReference type="ARBA" id="ARBA00004651"/>
    </source>
</evidence>
<dbReference type="STRING" id="269796.Rru_A2628"/>
<dbReference type="Pfam" id="PF16916">
    <property type="entry name" value="ZT_dimer"/>
    <property type="match status" value="1"/>
</dbReference>
<feature type="transmembrane region" description="Helical" evidence="9">
    <location>
        <begin position="123"/>
        <end position="141"/>
    </location>
</feature>
<feature type="transmembrane region" description="Helical" evidence="9">
    <location>
        <begin position="185"/>
        <end position="206"/>
    </location>
</feature>
<evidence type="ECO:0000256" key="3">
    <source>
        <dbReference type="ARBA" id="ARBA00022448"/>
    </source>
</evidence>
<evidence type="ECO:0000256" key="8">
    <source>
        <dbReference type="ARBA" id="ARBA00068882"/>
    </source>
</evidence>
<keyword evidence="4" id="KW-1003">Cell membrane</keyword>
<dbReference type="EnsemblBacteria" id="ABC23425">
    <property type="protein sequence ID" value="ABC23425"/>
    <property type="gene ID" value="Rru_A2628"/>
</dbReference>
<dbReference type="PhylomeDB" id="Q2RR20"/>
<dbReference type="InterPro" id="IPR058533">
    <property type="entry name" value="Cation_efflux_TM"/>
</dbReference>
<dbReference type="AlphaFoldDB" id="Q2RR20"/>
<evidence type="ECO:0000256" key="5">
    <source>
        <dbReference type="ARBA" id="ARBA00022692"/>
    </source>
</evidence>
<dbReference type="KEGG" id="rru:Rru_A2628"/>
<dbReference type="GO" id="GO:0005886">
    <property type="term" value="C:plasma membrane"/>
    <property type="evidence" value="ECO:0007669"/>
    <property type="project" value="UniProtKB-SubCell"/>
</dbReference>
<dbReference type="GO" id="GO:0015086">
    <property type="term" value="F:cadmium ion transmembrane transporter activity"/>
    <property type="evidence" value="ECO:0007669"/>
    <property type="project" value="TreeGrafter"/>
</dbReference>
<dbReference type="InterPro" id="IPR050291">
    <property type="entry name" value="CDF_Transporter"/>
</dbReference>
<feature type="transmembrane region" description="Helical" evidence="9">
    <location>
        <begin position="21"/>
        <end position="40"/>
    </location>
</feature>
<feature type="transmembrane region" description="Helical" evidence="9">
    <location>
        <begin position="88"/>
        <end position="111"/>
    </location>
</feature>
<dbReference type="InterPro" id="IPR002524">
    <property type="entry name" value="Cation_efflux"/>
</dbReference>
<dbReference type="PANTHER" id="PTHR43840:SF41">
    <property type="entry name" value="CATION-EFFLUX PUMP FIEF"/>
    <property type="match status" value="1"/>
</dbReference>
<sequence length="325" mass="35032">MGTQRSDTRDQSARLMRRATYASVTVAMTLVVAKLVAWVLTDSVALLSTLIDSLIDVGASLVTLLAVREALTPADEEHRFGHGKAEPLAGLGQAAFIAGSGIFLVIEAAGRLTAPLPVQRGEIGIAVMVFSILATIGLVAYQRRVIAQTKSVAISADSLHYAGDLLINLSVIVSLGLAMTVDLPILDPLFAIAIALWLMKNAWTIGANSVNLLMDRELPPEDRVRIIKLALENPRVFDIHDLRTRSSGPQTFIQLNVELDGEMTLSASHAIVTEIENRLRAAFPGAEVLIHQDPAGIQEDHHPDFAYEDTSALLEADAASQPRRL</sequence>
<feature type="domain" description="Cation efflux protein cytoplasmic" evidence="11">
    <location>
        <begin position="218"/>
        <end position="294"/>
    </location>
</feature>
<dbReference type="GO" id="GO:0015093">
    <property type="term" value="F:ferrous iron transmembrane transporter activity"/>
    <property type="evidence" value="ECO:0007669"/>
    <property type="project" value="TreeGrafter"/>
</dbReference>
<keyword evidence="6 9" id="KW-1133">Transmembrane helix</keyword>
<gene>
    <name evidence="12" type="ordered locus">Rru_A2628</name>
</gene>
<dbReference type="InterPro" id="IPR036837">
    <property type="entry name" value="Cation_efflux_CTD_sf"/>
</dbReference>
<dbReference type="GO" id="GO:0006882">
    <property type="term" value="P:intracellular zinc ion homeostasis"/>
    <property type="evidence" value="ECO:0007669"/>
    <property type="project" value="TreeGrafter"/>
</dbReference>
<dbReference type="eggNOG" id="COG0053">
    <property type="taxonomic scope" value="Bacteria"/>
</dbReference>
<evidence type="ECO:0000256" key="7">
    <source>
        <dbReference type="ARBA" id="ARBA00023136"/>
    </source>
</evidence>
<dbReference type="Proteomes" id="UP000001929">
    <property type="component" value="Chromosome"/>
</dbReference>
<feature type="transmembrane region" description="Helical" evidence="9">
    <location>
        <begin position="46"/>
        <end position="67"/>
    </location>
</feature>
<dbReference type="FunFam" id="3.30.70.1350:FF:000002">
    <property type="entry name" value="Ferrous-iron efflux pump FieF"/>
    <property type="match status" value="1"/>
</dbReference>
<evidence type="ECO:0000259" key="10">
    <source>
        <dbReference type="Pfam" id="PF01545"/>
    </source>
</evidence>
<evidence type="ECO:0000256" key="4">
    <source>
        <dbReference type="ARBA" id="ARBA00022475"/>
    </source>
</evidence>
<dbReference type="SUPFAM" id="SSF160240">
    <property type="entry name" value="Cation efflux protein cytoplasmic domain-like"/>
    <property type="match status" value="1"/>
</dbReference>
<dbReference type="RefSeq" id="WP_011390378.1">
    <property type="nucleotide sequence ID" value="NC_007643.1"/>
</dbReference>
<evidence type="ECO:0000256" key="9">
    <source>
        <dbReference type="SAM" id="Phobius"/>
    </source>
</evidence>
<feature type="domain" description="Cation efflux protein transmembrane" evidence="10">
    <location>
        <begin position="22"/>
        <end position="214"/>
    </location>
</feature>
<dbReference type="NCBIfam" id="TIGR01297">
    <property type="entry name" value="CDF"/>
    <property type="match status" value="1"/>
</dbReference>
<evidence type="ECO:0000259" key="11">
    <source>
        <dbReference type="Pfam" id="PF16916"/>
    </source>
</evidence>
<accession>Q2RR20</accession>
<dbReference type="Gene3D" id="1.20.1510.10">
    <property type="entry name" value="Cation efflux protein transmembrane domain"/>
    <property type="match status" value="1"/>
</dbReference>
<organism evidence="12 13">
    <name type="scientific">Rhodospirillum rubrum (strain ATCC 11170 / ATH 1.1.1 / DSM 467 / LMG 4362 / NCIMB 8255 / S1)</name>
    <dbReference type="NCBI Taxonomy" id="269796"/>
    <lineage>
        <taxon>Bacteria</taxon>
        <taxon>Pseudomonadati</taxon>
        <taxon>Pseudomonadota</taxon>
        <taxon>Alphaproteobacteria</taxon>
        <taxon>Rhodospirillales</taxon>
        <taxon>Rhodospirillaceae</taxon>
        <taxon>Rhodospirillum</taxon>
    </lineage>
</organism>
<protein>
    <recommendedName>
        <fullName evidence="8">Protein p34</fullName>
    </recommendedName>
</protein>
<dbReference type="InterPro" id="IPR027470">
    <property type="entry name" value="Cation_efflux_CTD"/>
</dbReference>
<comment type="similarity">
    <text evidence="2">Belongs to the cation diffusion facilitator (CDF) transporter (TC 2.A.4) family.</text>
</comment>
<dbReference type="Pfam" id="PF01545">
    <property type="entry name" value="Cation_efflux"/>
    <property type="match status" value="1"/>
</dbReference>
<dbReference type="SUPFAM" id="SSF161111">
    <property type="entry name" value="Cation efflux protein transmembrane domain-like"/>
    <property type="match status" value="1"/>
</dbReference>
<dbReference type="HOGENOM" id="CLU_013430_3_0_5"/>
<reference evidence="12 13" key="1">
    <citation type="journal article" date="2011" name="Stand. Genomic Sci.">
        <title>Complete genome sequence of Rhodospirillum rubrum type strain (S1).</title>
        <authorList>
            <person name="Munk A.C."/>
            <person name="Copeland A."/>
            <person name="Lucas S."/>
            <person name="Lapidus A."/>
            <person name="Del Rio T.G."/>
            <person name="Barry K."/>
            <person name="Detter J.C."/>
            <person name="Hammon N."/>
            <person name="Israni S."/>
            <person name="Pitluck S."/>
            <person name="Brettin T."/>
            <person name="Bruce D."/>
            <person name="Han C."/>
            <person name="Tapia R."/>
            <person name="Gilna P."/>
            <person name="Schmutz J."/>
            <person name="Larimer F."/>
            <person name="Land M."/>
            <person name="Kyrpides N.C."/>
            <person name="Mavromatis K."/>
            <person name="Richardson P."/>
            <person name="Rohde M."/>
            <person name="Goker M."/>
            <person name="Klenk H.P."/>
            <person name="Zhang Y."/>
            <person name="Roberts G.P."/>
            <person name="Reslewic S."/>
            <person name="Schwartz D.C."/>
        </authorList>
    </citation>
    <scope>NUCLEOTIDE SEQUENCE [LARGE SCALE GENOMIC DNA]</scope>
    <source>
        <strain evidence="13">ATCC 11170 / ATH 1.1.1 / DSM 467 / LMG 4362 / NCIMB 8255 / S1</strain>
    </source>
</reference>
<feature type="transmembrane region" description="Helical" evidence="9">
    <location>
        <begin position="161"/>
        <end position="179"/>
    </location>
</feature>
<keyword evidence="13" id="KW-1185">Reference proteome</keyword>